<organism evidence="2 3">
    <name type="scientific">Thermoactinomyces vulgaris</name>
    <dbReference type="NCBI Taxonomy" id="2026"/>
    <lineage>
        <taxon>Bacteria</taxon>
        <taxon>Bacillati</taxon>
        <taxon>Bacillota</taxon>
        <taxon>Bacilli</taxon>
        <taxon>Bacillales</taxon>
        <taxon>Thermoactinomycetaceae</taxon>
        <taxon>Thermoactinomyces</taxon>
    </lineage>
</organism>
<keyword evidence="3" id="KW-1185">Reference proteome</keyword>
<gene>
    <name evidence="2" type="ORF">I8U22_06810</name>
</gene>
<evidence type="ECO:0000313" key="2">
    <source>
        <dbReference type="EMBL" id="MBH8588529.1"/>
    </source>
</evidence>
<protein>
    <submittedName>
        <fullName evidence="2">Uncharacterized protein</fullName>
    </submittedName>
</protein>
<evidence type="ECO:0000256" key="1">
    <source>
        <dbReference type="SAM" id="MobiDB-lite"/>
    </source>
</evidence>
<dbReference type="EMBL" id="JAECVU010000003">
    <property type="protein sequence ID" value="MBH8588529.1"/>
    <property type="molecule type" value="Genomic_DNA"/>
</dbReference>
<accession>A0ABS0QGW6</accession>
<comment type="caution">
    <text evidence="2">The sequence shown here is derived from an EMBL/GenBank/DDBJ whole genome shotgun (WGS) entry which is preliminary data.</text>
</comment>
<reference evidence="2 3" key="1">
    <citation type="submission" date="2020-12" db="EMBL/GenBank/DDBJ databases">
        <title>WGS of Thermoactinomyces spp.</title>
        <authorList>
            <person name="Cheng K."/>
        </authorList>
    </citation>
    <scope>NUCLEOTIDE SEQUENCE [LARGE SCALE GENOMIC DNA]</scope>
    <source>
        <strain evidence="3">CICC 10650\ACCC 41061</strain>
    </source>
</reference>
<feature type="compositionally biased region" description="Basic and acidic residues" evidence="1">
    <location>
        <begin position="1"/>
        <end position="21"/>
    </location>
</feature>
<evidence type="ECO:0000313" key="3">
    <source>
        <dbReference type="Proteomes" id="UP000641910"/>
    </source>
</evidence>
<proteinExistence type="predicted"/>
<dbReference type="Proteomes" id="UP000641910">
    <property type="component" value="Unassembled WGS sequence"/>
</dbReference>
<name>A0ABS0QGW6_THEVU</name>
<dbReference type="RefSeq" id="WP_156097751.1">
    <property type="nucleotide sequence ID" value="NZ_CP036487.1"/>
</dbReference>
<sequence>MKEEPMKQDKMKKPKARRDQEQTEFASEFFEDESTRKVMSAIQEMYSQSGPEDVERTK</sequence>
<feature type="region of interest" description="Disordered" evidence="1">
    <location>
        <begin position="1"/>
        <end position="27"/>
    </location>
</feature>